<name>A0ACC0J3U5_9ERIC</name>
<proteinExistence type="predicted"/>
<evidence type="ECO:0000313" key="2">
    <source>
        <dbReference type="Proteomes" id="UP001060215"/>
    </source>
</evidence>
<dbReference type="EMBL" id="CM045758">
    <property type="protein sequence ID" value="KAI8031181.1"/>
    <property type="molecule type" value="Genomic_DNA"/>
</dbReference>
<sequence>MSKDKKKVMSGWCSVVLRSLASFFYCVSSSSSSSSGDGKKVKPTAAAASGPEDNMIAAAKHFSSAHKKLDQLYVPCLFSLEMVAPHVNQQDPHDHSSPYLCF</sequence>
<keyword evidence="2" id="KW-1185">Reference proteome</keyword>
<organism evidence="1 2">
    <name type="scientific">Camellia lanceoleosa</name>
    <dbReference type="NCBI Taxonomy" id="1840588"/>
    <lineage>
        <taxon>Eukaryota</taxon>
        <taxon>Viridiplantae</taxon>
        <taxon>Streptophyta</taxon>
        <taxon>Embryophyta</taxon>
        <taxon>Tracheophyta</taxon>
        <taxon>Spermatophyta</taxon>
        <taxon>Magnoliopsida</taxon>
        <taxon>eudicotyledons</taxon>
        <taxon>Gunneridae</taxon>
        <taxon>Pentapetalae</taxon>
        <taxon>asterids</taxon>
        <taxon>Ericales</taxon>
        <taxon>Theaceae</taxon>
        <taxon>Camellia</taxon>
    </lineage>
</organism>
<gene>
    <name evidence="1" type="ORF">LOK49_LG01G01375</name>
</gene>
<reference evidence="1 2" key="1">
    <citation type="journal article" date="2022" name="Plant J.">
        <title>Chromosome-level genome of Camellia lanceoleosa provides a valuable resource for understanding genome evolution and self-incompatibility.</title>
        <authorList>
            <person name="Gong W."/>
            <person name="Xiao S."/>
            <person name="Wang L."/>
            <person name="Liao Z."/>
            <person name="Chang Y."/>
            <person name="Mo W."/>
            <person name="Hu G."/>
            <person name="Li W."/>
            <person name="Zhao G."/>
            <person name="Zhu H."/>
            <person name="Hu X."/>
            <person name="Ji K."/>
            <person name="Xiang X."/>
            <person name="Song Q."/>
            <person name="Yuan D."/>
            <person name="Jin S."/>
            <person name="Zhang L."/>
        </authorList>
    </citation>
    <scope>NUCLEOTIDE SEQUENCE [LARGE SCALE GENOMIC DNA]</scope>
    <source>
        <strain evidence="1">SQ_2022a</strain>
    </source>
</reference>
<comment type="caution">
    <text evidence="1">The sequence shown here is derived from an EMBL/GenBank/DDBJ whole genome shotgun (WGS) entry which is preliminary data.</text>
</comment>
<dbReference type="Proteomes" id="UP001060215">
    <property type="component" value="Chromosome 1"/>
</dbReference>
<accession>A0ACC0J3U5</accession>
<evidence type="ECO:0000313" key="1">
    <source>
        <dbReference type="EMBL" id="KAI8031181.1"/>
    </source>
</evidence>
<protein>
    <submittedName>
        <fullName evidence="1">Uncharacterized protein</fullName>
    </submittedName>
</protein>